<evidence type="ECO:0000256" key="3">
    <source>
        <dbReference type="ARBA" id="ARBA00022723"/>
    </source>
</evidence>
<keyword evidence="3" id="KW-0479">Metal-binding</keyword>
<comment type="cofactor">
    <cofactor evidence="1">
        <name>Mg(2+)</name>
        <dbReference type="ChEBI" id="CHEBI:18420"/>
    </cofactor>
</comment>
<evidence type="ECO:0000256" key="5">
    <source>
        <dbReference type="ARBA" id="ARBA00022842"/>
    </source>
</evidence>
<comment type="similarity">
    <text evidence="2">Belongs to the Nudix hydrolase family.</text>
</comment>
<dbReference type="SUPFAM" id="SSF55811">
    <property type="entry name" value="Nudix"/>
    <property type="match status" value="1"/>
</dbReference>
<evidence type="ECO:0000256" key="4">
    <source>
        <dbReference type="ARBA" id="ARBA00022801"/>
    </source>
</evidence>
<gene>
    <name evidence="7" type="ORF">BACCIP111899_03798</name>
</gene>
<evidence type="ECO:0000256" key="1">
    <source>
        <dbReference type="ARBA" id="ARBA00001946"/>
    </source>
</evidence>
<dbReference type="PANTHER" id="PTHR43758:SF2">
    <property type="entry name" value="OXIDIZED PURINE NUCLEOSIDE TRIPHOSPHATE HYDROLASE"/>
    <property type="match status" value="1"/>
</dbReference>
<dbReference type="EMBL" id="CAKJTI010000031">
    <property type="protein sequence ID" value="CAG9614565.1"/>
    <property type="molecule type" value="Genomic_DNA"/>
</dbReference>
<dbReference type="Gene3D" id="3.90.79.10">
    <property type="entry name" value="Nucleoside Triphosphate Pyrophosphohydrolase"/>
    <property type="match status" value="1"/>
</dbReference>
<dbReference type="RefSeq" id="WP_230576510.1">
    <property type="nucleotide sequence ID" value="NZ_CAKJTI010000031.1"/>
</dbReference>
<reference evidence="7 8" key="1">
    <citation type="submission" date="2021-10" db="EMBL/GenBank/DDBJ databases">
        <authorList>
            <person name="Criscuolo A."/>
        </authorList>
    </citation>
    <scope>NUCLEOTIDE SEQUENCE [LARGE SCALE GENOMIC DNA]</scope>
    <source>
        <strain evidence="8">CIP 111899</strain>
    </source>
</reference>
<evidence type="ECO:0000313" key="7">
    <source>
        <dbReference type="EMBL" id="CAG9614565.1"/>
    </source>
</evidence>
<keyword evidence="8" id="KW-1185">Reference proteome</keyword>
<dbReference type="PANTHER" id="PTHR43758">
    <property type="entry name" value="7,8-DIHYDRO-8-OXOGUANINE TRIPHOSPHATASE"/>
    <property type="match status" value="1"/>
</dbReference>
<keyword evidence="5" id="KW-0460">Magnesium</keyword>
<evidence type="ECO:0000259" key="6">
    <source>
        <dbReference type="PROSITE" id="PS51462"/>
    </source>
</evidence>
<evidence type="ECO:0000313" key="8">
    <source>
        <dbReference type="Proteomes" id="UP000789423"/>
    </source>
</evidence>
<evidence type="ECO:0000256" key="2">
    <source>
        <dbReference type="ARBA" id="ARBA00005582"/>
    </source>
</evidence>
<dbReference type="Proteomes" id="UP000789423">
    <property type="component" value="Unassembled WGS sequence"/>
</dbReference>
<protein>
    <recommendedName>
        <fullName evidence="6">Nudix hydrolase domain-containing protein</fullName>
    </recommendedName>
</protein>
<dbReference type="PROSITE" id="PS51462">
    <property type="entry name" value="NUDIX"/>
    <property type="match status" value="1"/>
</dbReference>
<accession>A0ABM8YFV5</accession>
<dbReference type="InterPro" id="IPR015797">
    <property type="entry name" value="NUDIX_hydrolase-like_dom_sf"/>
</dbReference>
<feature type="domain" description="Nudix hydrolase" evidence="6">
    <location>
        <begin position="4"/>
        <end position="136"/>
    </location>
</feature>
<comment type="caution">
    <text evidence="7">The sequence shown here is derived from an EMBL/GenBank/DDBJ whole genome shotgun (WGS) entry which is preliminary data.</text>
</comment>
<organism evidence="7 8">
    <name type="scientific">Bacillus rhizoplanae</name>
    <dbReference type="NCBI Taxonomy" id="2880966"/>
    <lineage>
        <taxon>Bacteria</taxon>
        <taxon>Bacillati</taxon>
        <taxon>Bacillota</taxon>
        <taxon>Bacilli</taxon>
        <taxon>Bacillales</taxon>
        <taxon>Bacillaceae</taxon>
        <taxon>Bacillus</taxon>
    </lineage>
</organism>
<dbReference type="InterPro" id="IPR000086">
    <property type="entry name" value="NUDIX_hydrolase_dom"/>
</dbReference>
<dbReference type="Pfam" id="PF00293">
    <property type="entry name" value="NUDIX"/>
    <property type="match status" value="1"/>
</dbReference>
<sequence>MVNKLRVMTTAYLFHEDEILLLQRSINKNIAPGMWSGIGGHVETNEHEDIKTSCLREIQEETGLTAEHISSLTLRYIILRQKDNELSQQYIYFGQTPTKHVGETIEEKLHWIPSQNIFECEMTESNRFALQHYLENHSTQHVWVGVMGELDSKATISWSQICDWEESACV</sequence>
<name>A0ABM8YFV5_9BACI</name>
<proteinExistence type="inferred from homology"/>
<keyword evidence="4" id="KW-0378">Hydrolase</keyword>